<dbReference type="InterPro" id="IPR019734">
    <property type="entry name" value="TPR_rpt"/>
</dbReference>
<gene>
    <name evidence="4" type="primary">ubiG_36</name>
    <name evidence="4" type="ORF">SDC9_95208</name>
</gene>
<dbReference type="SMART" id="SM00028">
    <property type="entry name" value="TPR"/>
    <property type="match status" value="4"/>
</dbReference>
<dbReference type="EMBL" id="VSSQ01012117">
    <property type="protein sequence ID" value="MPM48483.1"/>
    <property type="molecule type" value="Genomic_DNA"/>
</dbReference>
<dbReference type="Gene3D" id="3.40.50.150">
    <property type="entry name" value="Vaccinia Virus protein VP39"/>
    <property type="match status" value="1"/>
</dbReference>
<keyword evidence="4" id="KW-0489">Methyltransferase</keyword>
<dbReference type="Gene3D" id="1.25.40.10">
    <property type="entry name" value="Tetratricopeptide repeat domain"/>
    <property type="match status" value="1"/>
</dbReference>
<dbReference type="EC" id="2.1.1.222" evidence="4"/>
<dbReference type="Pfam" id="PF13432">
    <property type="entry name" value="TPR_16"/>
    <property type="match status" value="1"/>
</dbReference>
<dbReference type="Pfam" id="PF13649">
    <property type="entry name" value="Methyltransf_25"/>
    <property type="match status" value="1"/>
</dbReference>
<evidence type="ECO:0000313" key="4">
    <source>
        <dbReference type="EMBL" id="MPM48483.1"/>
    </source>
</evidence>
<feature type="domain" description="Methyltransferase" evidence="3">
    <location>
        <begin position="279"/>
        <end position="369"/>
    </location>
</feature>
<dbReference type="CDD" id="cd02440">
    <property type="entry name" value="AdoMet_MTases"/>
    <property type="match status" value="1"/>
</dbReference>
<protein>
    <submittedName>
        <fullName evidence="4">Ubiquinone biosynthesis O-methyltransferase</fullName>
        <ecNumber evidence="4">2.1.1.222</ecNumber>
    </submittedName>
</protein>
<dbReference type="PANTHER" id="PTHR44858:SF1">
    <property type="entry name" value="UDP-N-ACETYLGLUCOSAMINE--PEPTIDE N-ACETYLGLUCOSAMINYLTRANSFERASE SPINDLY-RELATED"/>
    <property type="match status" value="1"/>
</dbReference>
<organism evidence="4">
    <name type="scientific">bioreactor metagenome</name>
    <dbReference type="NCBI Taxonomy" id="1076179"/>
    <lineage>
        <taxon>unclassified sequences</taxon>
        <taxon>metagenomes</taxon>
        <taxon>ecological metagenomes</taxon>
    </lineage>
</organism>
<dbReference type="InterPro" id="IPR041698">
    <property type="entry name" value="Methyltransf_25"/>
</dbReference>
<dbReference type="GO" id="GO:0032259">
    <property type="term" value="P:methylation"/>
    <property type="evidence" value="ECO:0007669"/>
    <property type="project" value="UniProtKB-KW"/>
</dbReference>
<accession>A0A645AC97</accession>
<dbReference type="SUPFAM" id="SSF53335">
    <property type="entry name" value="S-adenosyl-L-methionine-dependent methyltransferases"/>
    <property type="match status" value="1"/>
</dbReference>
<keyword evidence="4" id="KW-0830">Ubiquinone</keyword>
<evidence type="ECO:0000259" key="3">
    <source>
        <dbReference type="Pfam" id="PF13649"/>
    </source>
</evidence>
<keyword evidence="4" id="KW-0808">Transferase</keyword>
<sequence>MSATATSYDPIRKLLETATQQIEKNELREAAETLNQAQKLWPNDARVFMLAGLMAEKSGNIPAAFDALRRSVALDPMWTPGELQLALLYGRRGMYDKAIMHAEHLAKREPNNALVLGHLVDFAHESGNMNLAISELRRGLTYMPKDVQMRRLLANDLQVTGQRAEALEIWSSLLEDNPKDEVALLGRVTTLIEGGKPSAAISDTTTLLELSPGNSIFAYYSAIAHGVTPEHQPPELNRLMFNAMAATYDQTMVRGLRYQLPKIVAEKIIKRFPTKALSVLDLGCGTGLLGVCLGRLDGFLIGVDISTKMIEQAGRHGVYDRFHTVNLLDALRETPAEVYEVITALDVFIYTGDLKATVPNAHRILMPAGDLYFSCEIAPEDGPDLVLQPNGRYAHKRSHVLALCKEAGFEDVQMEDLVLRYEAGEPVNGYLVVAHKAA</sequence>
<dbReference type="AlphaFoldDB" id="A0A645AC97"/>
<dbReference type="Pfam" id="PF14559">
    <property type="entry name" value="TPR_19"/>
    <property type="match status" value="1"/>
</dbReference>
<dbReference type="PANTHER" id="PTHR44858">
    <property type="entry name" value="TETRATRICOPEPTIDE REPEAT PROTEIN 6"/>
    <property type="match status" value="1"/>
</dbReference>
<name>A0A645AC97_9ZZZZ</name>
<evidence type="ECO:0000256" key="2">
    <source>
        <dbReference type="ARBA" id="ARBA00022803"/>
    </source>
</evidence>
<comment type="caution">
    <text evidence="4">The sequence shown here is derived from an EMBL/GenBank/DDBJ whole genome shotgun (WGS) entry which is preliminary data.</text>
</comment>
<dbReference type="InterPro" id="IPR050498">
    <property type="entry name" value="Ycf3"/>
</dbReference>
<keyword evidence="2" id="KW-0802">TPR repeat</keyword>
<evidence type="ECO:0000256" key="1">
    <source>
        <dbReference type="ARBA" id="ARBA00022737"/>
    </source>
</evidence>
<proteinExistence type="predicted"/>
<reference evidence="4" key="1">
    <citation type="submission" date="2019-08" db="EMBL/GenBank/DDBJ databases">
        <authorList>
            <person name="Kucharzyk K."/>
            <person name="Murdoch R.W."/>
            <person name="Higgins S."/>
            <person name="Loffler F."/>
        </authorList>
    </citation>
    <scope>NUCLEOTIDE SEQUENCE</scope>
</reference>
<dbReference type="SUPFAM" id="SSF48452">
    <property type="entry name" value="TPR-like"/>
    <property type="match status" value="1"/>
</dbReference>
<dbReference type="GO" id="GO:0102208">
    <property type="term" value="F:2-polyprenyl-6-hydroxyphenol methylase activity"/>
    <property type="evidence" value="ECO:0007669"/>
    <property type="project" value="UniProtKB-EC"/>
</dbReference>
<keyword evidence="1" id="KW-0677">Repeat</keyword>
<dbReference type="InterPro" id="IPR029063">
    <property type="entry name" value="SAM-dependent_MTases_sf"/>
</dbReference>
<dbReference type="InterPro" id="IPR011990">
    <property type="entry name" value="TPR-like_helical_dom_sf"/>
</dbReference>